<name>A0A6J7XV84_9ZZZZ</name>
<dbReference type="GO" id="GO:0006355">
    <property type="term" value="P:regulation of DNA-templated transcription"/>
    <property type="evidence" value="ECO:0007669"/>
    <property type="project" value="InterPro"/>
</dbReference>
<accession>A0A6J7XV84</accession>
<proteinExistence type="predicted"/>
<evidence type="ECO:0000259" key="1">
    <source>
        <dbReference type="SMART" id="SM00421"/>
    </source>
</evidence>
<protein>
    <submittedName>
        <fullName evidence="2">Unannotated protein</fullName>
    </submittedName>
</protein>
<dbReference type="AlphaFoldDB" id="A0A6J7XV84"/>
<dbReference type="SMART" id="SM00421">
    <property type="entry name" value="HTH_LUXR"/>
    <property type="match status" value="1"/>
</dbReference>
<feature type="domain" description="HTH luxR-type" evidence="1">
    <location>
        <begin position="177"/>
        <end position="234"/>
    </location>
</feature>
<gene>
    <name evidence="2" type="ORF">UFOPK3554_01331</name>
</gene>
<dbReference type="InterPro" id="IPR000792">
    <property type="entry name" value="Tscrpt_reg_LuxR_C"/>
</dbReference>
<dbReference type="Gene3D" id="1.10.10.10">
    <property type="entry name" value="Winged helix-like DNA-binding domain superfamily/Winged helix DNA-binding domain"/>
    <property type="match status" value="1"/>
</dbReference>
<dbReference type="GO" id="GO:0003677">
    <property type="term" value="F:DNA binding"/>
    <property type="evidence" value="ECO:0007669"/>
    <property type="project" value="InterPro"/>
</dbReference>
<evidence type="ECO:0000313" key="2">
    <source>
        <dbReference type="EMBL" id="CAB5241269.1"/>
    </source>
</evidence>
<dbReference type="Pfam" id="PF00196">
    <property type="entry name" value="GerE"/>
    <property type="match status" value="1"/>
</dbReference>
<sequence length="237" mass="26678">MYIAQISALVNFLASKPNNYDEIARFLTLHFPTELSASATYIVQLNKNGKLIQIGVFGIDQSKDSKYLEMDIHTATPLTSSLRNNDVEICHNTKKLYDEFPFIHPDDEPKHWQSHIAIPMHSFGGVGVLLETTIEKNDELLEFFRCIGVILACFISEMAGGNKPAESISISKSDEDEETLTQRQQVIVEMIKKGFNNAEIAKELSFSESLVRQENVAIYRKLGIAGRKVLIDSQQNI</sequence>
<dbReference type="EMBL" id="CAFBSG010000038">
    <property type="protein sequence ID" value="CAB5241269.1"/>
    <property type="molecule type" value="Genomic_DNA"/>
</dbReference>
<dbReference type="SUPFAM" id="SSF46894">
    <property type="entry name" value="C-terminal effector domain of the bipartite response regulators"/>
    <property type="match status" value="1"/>
</dbReference>
<dbReference type="InterPro" id="IPR036388">
    <property type="entry name" value="WH-like_DNA-bd_sf"/>
</dbReference>
<dbReference type="InterPro" id="IPR016032">
    <property type="entry name" value="Sig_transdc_resp-reg_C-effctor"/>
</dbReference>
<organism evidence="2">
    <name type="scientific">freshwater metagenome</name>
    <dbReference type="NCBI Taxonomy" id="449393"/>
    <lineage>
        <taxon>unclassified sequences</taxon>
        <taxon>metagenomes</taxon>
        <taxon>ecological metagenomes</taxon>
    </lineage>
</organism>
<reference evidence="2" key="1">
    <citation type="submission" date="2020-05" db="EMBL/GenBank/DDBJ databases">
        <authorList>
            <person name="Chiriac C."/>
            <person name="Salcher M."/>
            <person name="Ghai R."/>
            <person name="Kavagutti S V."/>
        </authorList>
    </citation>
    <scope>NUCLEOTIDE SEQUENCE</scope>
</reference>